<keyword evidence="2" id="KW-1185">Reference proteome</keyword>
<dbReference type="InterPro" id="IPR004378">
    <property type="entry name" value="F420H2_quin_Rdtase"/>
</dbReference>
<evidence type="ECO:0000313" key="1">
    <source>
        <dbReference type="EMBL" id="WIM99660.1"/>
    </source>
</evidence>
<dbReference type="InterPro" id="IPR012349">
    <property type="entry name" value="Split_barrel_FMN-bd"/>
</dbReference>
<dbReference type="Gene3D" id="2.30.110.10">
    <property type="entry name" value="Electron Transport, Fmn-binding Protein, Chain A"/>
    <property type="match status" value="1"/>
</dbReference>
<reference evidence="1 2" key="1">
    <citation type="submission" date="2023-06" db="EMBL/GenBank/DDBJ databases">
        <authorList>
            <person name="Yushchuk O."/>
            <person name="Binda E."/>
            <person name="Ruckert-Reed C."/>
            <person name="Fedorenko V."/>
            <person name="Kalinowski J."/>
            <person name="Marinelli F."/>
        </authorList>
    </citation>
    <scope>NUCLEOTIDE SEQUENCE [LARGE SCALE GENOMIC DNA]</scope>
    <source>
        <strain evidence="1 2">NRRL 3884</strain>
    </source>
</reference>
<protein>
    <submittedName>
        <fullName evidence="1">Nitroreductase/quinone reductase family protein</fullName>
    </submittedName>
</protein>
<sequence>MAVSFRPAVERAQPPKAPYRVVNQVMRWLLSSPRRAQQIGQHLLLLHLTGRRSGRRFVLPVAYHDAGDGRILVLTSSPWRANLRGRAEVEVTLLGERRPARAQLVEDPDQVAAVYLRLIVAAGRRRAGRRLGIRINVDRVPTPGELAEASRRDGLALIYLDVTR</sequence>
<dbReference type="Proteomes" id="UP001240150">
    <property type="component" value="Chromosome"/>
</dbReference>
<dbReference type="RefSeq" id="WP_284921097.1">
    <property type="nucleotide sequence ID" value="NZ_CP126980.1"/>
</dbReference>
<name>A0ABY8WUS1_9ACTN</name>
<organism evidence="1 2">
    <name type="scientific">Actinoplanes oblitus</name>
    <dbReference type="NCBI Taxonomy" id="3040509"/>
    <lineage>
        <taxon>Bacteria</taxon>
        <taxon>Bacillati</taxon>
        <taxon>Actinomycetota</taxon>
        <taxon>Actinomycetes</taxon>
        <taxon>Micromonosporales</taxon>
        <taxon>Micromonosporaceae</taxon>
        <taxon>Actinoplanes</taxon>
    </lineage>
</organism>
<gene>
    <name evidence="1" type="ORF">ACTOB_003320</name>
</gene>
<accession>A0ABY8WUS1</accession>
<dbReference type="Pfam" id="PF04075">
    <property type="entry name" value="F420H2_quin_red"/>
    <property type="match status" value="1"/>
</dbReference>
<dbReference type="EMBL" id="CP126980">
    <property type="protein sequence ID" value="WIM99660.1"/>
    <property type="molecule type" value="Genomic_DNA"/>
</dbReference>
<proteinExistence type="predicted"/>
<dbReference type="InterPro" id="IPR016791">
    <property type="entry name" value="Polyketide_synth_GrhN/RubW_prd"/>
</dbReference>
<dbReference type="PIRSF" id="PIRSF021513">
    <property type="entry name" value="GrhN_RubW_prd"/>
    <property type="match status" value="1"/>
</dbReference>
<evidence type="ECO:0000313" key="2">
    <source>
        <dbReference type="Proteomes" id="UP001240150"/>
    </source>
</evidence>